<sequence length="176" mass="20446">MPNKEWEDNLAELILPRWDELPEIDVYMDQLVQYVAIHTSVLKLSHSKDITPSMINNYVKQKLVPKPYKKKYGRNHLARIIVITILKQAFEIPAVKSGIEFQINSTDSRDAYNFFCDHLEATIKYFILKENETMTIANIKHGYTPIQMACTTFIAKLITENSLNDLLTQNKILEEN</sequence>
<dbReference type="EMBL" id="CP049887">
    <property type="protein sequence ID" value="QIL49541.1"/>
    <property type="molecule type" value="Genomic_DNA"/>
</dbReference>
<dbReference type="AlphaFoldDB" id="A0A6G8AWR7"/>
<protein>
    <submittedName>
        <fullName evidence="1">DUF1836 domain-containing protein</fullName>
    </submittedName>
</protein>
<dbReference type="Proteomes" id="UP000501747">
    <property type="component" value="Chromosome"/>
</dbReference>
<dbReference type="PANTHER" id="PTHR40056">
    <property type="entry name" value="HYPOTHETICAL CYTOSOLIC PROTEIN"/>
    <property type="match status" value="1"/>
</dbReference>
<reference evidence="1 2" key="1">
    <citation type="submission" date="2020-03" db="EMBL/GenBank/DDBJ databases">
        <title>Vagococcus sp. nov., isolated from beetles.</title>
        <authorList>
            <person name="Hyun D.-W."/>
            <person name="Bae J.-W."/>
        </authorList>
    </citation>
    <scope>NUCLEOTIDE SEQUENCE [LARGE SCALE GENOMIC DNA]</scope>
    <source>
        <strain evidence="1 2">HDW17B</strain>
    </source>
</reference>
<gene>
    <name evidence="1" type="ORF">G7082_14040</name>
</gene>
<evidence type="ECO:0000313" key="1">
    <source>
        <dbReference type="EMBL" id="QIL49541.1"/>
    </source>
</evidence>
<dbReference type="RefSeq" id="WP_166035828.1">
    <property type="nucleotide sequence ID" value="NZ_CP049887.1"/>
</dbReference>
<dbReference type="InterPro" id="IPR014975">
    <property type="entry name" value="DUF1836"/>
</dbReference>
<name>A0A6G8AWR7_9ENTE</name>
<keyword evidence="2" id="KW-1185">Reference proteome</keyword>
<dbReference type="Pfam" id="PF08876">
    <property type="entry name" value="DUF1836"/>
    <property type="match status" value="1"/>
</dbReference>
<proteinExistence type="predicted"/>
<accession>A0A6G8AWR7</accession>
<dbReference type="KEGG" id="vhy:G7082_14040"/>
<organism evidence="1 2">
    <name type="scientific">Vagococcus hydrophili</name>
    <dbReference type="NCBI Taxonomy" id="2714947"/>
    <lineage>
        <taxon>Bacteria</taxon>
        <taxon>Bacillati</taxon>
        <taxon>Bacillota</taxon>
        <taxon>Bacilli</taxon>
        <taxon>Lactobacillales</taxon>
        <taxon>Enterococcaceae</taxon>
        <taxon>Vagococcus</taxon>
    </lineage>
</organism>
<dbReference type="PANTHER" id="PTHR40056:SF1">
    <property type="entry name" value="DUF1836 DOMAIN-CONTAINING PROTEIN"/>
    <property type="match status" value="1"/>
</dbReference>
<evidence type="ECO:0000313" key="2">
    <source>
        <dbReference type="Proteomes" id="UP000501747"/>
    </source>
</evidence>